<dbReference type="OrthoDB" id="1058301at2759"/>
<comment type="similarity">
    <text evidence="1">Belongs to the glycerophosphoryl diester phosphodiesterase family.</text>
</comment>
<dbReference type="GO" id="GO:0006071">
    <property type="term" value="P:glycerol metabolic process"/>
    <property type="evidence" value="ECO:0007669"/>
    <property type="project" value="UniProtKB-KW"/>
</dbReference>
<gene>
    <name evidence="8" type="ORF">IV203_019504</name>
</gene>
<dbReference type="Proteomes" id="UP000693970">
    <property type="component" value="Unassembled WGS sequence"/>
</dbReference>
<comment type="caution">
    <text evidence="8">The sequence shown here is derived from an EMBL/GenBank/DDBJ whole genome shotgun (WGS) entry which is preliminary data.</text>
</comment>
<evidence type="ECO:0000256" key="2">
    <source>
        <dbReference type="ARBA" id="ARBA00012247"/>
    </source>
</evidence>
<organism evidence="8 9">
    <name type="scientific">Nitzschia inconspicua</name>
    <dbReference type="NCBI Taxonomy" id="303405"/>
    <lineage>
        <taxon>Eukaryota</taxon>
        <taxon>Sar</taxon>
        <taxon>Stramenopiles</taxon>
        <taxon>Ochrophyta</taxon>
        <taxon>Bacillariophyta</taxon>
        <taxon>Bacillariophyceae</taxon>
        <taxon>Bacillariophycidae</taxon>
        <taxon>Bacillariales</taxon>
        <taxon>Bacillariaceae</taxon>
        <taxon>Nitzschia</taxon>
    </lineage>
</organism>
<evidence type="ECO:0000256" key="4">
    <source>
        <dbReference type="ARBA" id="ARBA00022801"/>
    </source>
</evidence>
<evidence type="ECO:0000256" key="5">
    <source>
        <dbReference type="ARBA" id="ARBA00047512"/>
    </source>
</evidence>
<dbReference type="InterPro" id="IPR030395">
    <property type="entry name" value="GP_PDE_dom"/>
</dbReference>
<evidence type="ECO:0000313" key="8">
    <source>
        <dbReference type="EMBL" id="KAG7370934.1"/>
    </source>
</evidence>
<reference evidence="8" key="2">
    <citation type="submission" date="2021-04" db="EMBL/GenBank/DDBJ databases">
        <authorList>
            <person name="Podell S."/>
        </authorList>
    </citation>
    <scope>NUCLEOTIDE SEQUENCE</scope>
    <source>
        <strain evidence="8">Hildebrandi</strain>
    </source>
</reference>
<accession>A0A9K3Q786</accession>
<dbReference type="PROSITE" id="PS51704">
    <property type="entry name" value="GP_PDE"/>
    <property type="match status" value="1"/>
</dbReference>
<dbReference type="PANTHER" id="PTHR43620">
    <property type="entry name" value="GLYCEROPHOSPHORYL DIESTER PHOSPHODIESTERASE"/>
    <property type="match status" value="1"/>
</dbReference>
<feature type="signal peptide" evidence="6">
    <location>
        <begin position="1"/>
        <end position="16"/>
    </location>
</feature>
<name>A0A9K3Q786_9STRA</name>
<dbReference type="PANTHER" id="PTHR43620:SF7">
    <property type="entry name" value="GLYCEROPHOSPHODIESTER PHOSPHODIESTERASE GDPD5-RELATED"/>
    <property type="match status" value="1"/>
</dbReference>
<keyword evidence="6" id="KW-0732">Signal</keyword>
<keyword evidence="9" id="KW-1185">Reference proteome</keyword>
<proteinExistence type="inferred from homology"/>
<evidence type="ECO:0000259" key="7">
    <source>
        <dbReference type="PROSITE" id="PS51704"/>
    </source>
</evidence>
<dbReference type="AlphaFoldDB" id="A0A9K3Q786"/>
<feature type="domain" description="GP-PDE" evidence="7">
    <location>
        <begin position="57"/>
        <end position="380"/>
    </location>
</feature>
<keyword evidence="4" id="KW-0378">Hydrolase</keyword>
<evidence type="ECO:0000256" key="1">
    <source>
        <dbReference type="ARBA" id="ARBA00007277"/>
    </source>
</evidence>
<protein>
    <recommendedName>
        <fullName evidence="2">glycerophosphodiester phosphodiesterase</fullName>
        <ecNumber evidence="2">3.1.4.46</ecNumber>
    </recommendedName>
</protein>
<dbReference type="GO" id="GO:0008889">
    <property type="term" value="F:glycerophosphodiester phosphodiesterase activity"/>
    <property type="evidence" value="ECO:0007669"/>
    <property type="project" value="UniProtKB-EC"/>
</dbReference>
<sequence>MRIALSFLALTTLASAEFHPVSLGPRPYWLIDQMRDGPLKETLATCAKEMTTFSLSDFSIGHRGACLQFPEHTLESYKAAAIQGAGIIECDVTFTKDRELICRHAQCDLHTTTNVVTIPELNAKCTKPWEPNQGEAPLCCASDFTLEEIKTLCAKMDSSNMLNASTPEEYAFGGTAGFRTDLYSDFVCPQVPTHKESIELISRFEGYYTPELKFPEVEMPFEGDYTQQMYAQQMIDEYIEAGIPPEQVWPQSFHWPDVYYWVANTTYGGQAVALDENYEATNEQIDAQLDELLANNVTIVAPPMQMLVEAAPDTDNLVSIETKWMIPSYYANEAKDRGLGIITWTLERAGPGLSGFYYSTTDGLVDLAEGDRFTLLHVLHEEVGILGIFSDWPATSTFYANCFGLKLRQTTGGSLPEGEIPVSSSSPADGAFDSWKMIPLALSLPIAITI</sequence>
<dbReference type="Pfam" id="PF03009">
    <property type="entry name" value="GDPD"/>
    <property type="match status" value="1"/>
</dbReference>
<evidence type="ECO:0000313" key="9">
    <source>
        <dbReference type="Proteomes" id="UP000693970"/>
    </source>
</evidence>
<comment type="catalytic activity">
    <reaction evidence="5">
        <text>a sn-glycero-3-phosphodiester + H2O = an alcohol + sn-glycerol 3-phosphate + H(+)</text>
        <dbReference type="Rhea" id="RHEA:12969"/>
        <dbReference type="ChEBI" id="CHEBI:15377"/>
        <dbReference type="ChEBI" id="CHEBI:15378"/>
        <dbReference type="ChEBI" id="CHEBI:30879"/>
        <dbReference type="ChEBI" id="CHEBI:57597"/>
        <dbReference type="ChEBI" id="CHEBI:83408"/>
        <dbReference type="EC" id="3.1.4.46"/>
    </reaction>
</comment>
<evidence type="ECO:0000256" key="6">
    <source>
        <dbReference type="SAM" id="SignalP"/>
    </source>
</evidence>
<evidence type="ECO:0000256" key="3">
    <source>
        <dbReference type="ARBA" id="ARBA00022798"/>
    </source>
</evidence>
<reference evidence="8" key="1">
    <citation type="journal article" date="2021" name="Sci. Rep.">
        <title>Diploid genomic architecture of Nitzschia inconspicua, an elite biomass production diatom.</title>
        <authorList>
            <person name="Oliver A."/>
            <person name="Podell S."/>
            <person name="Pinowska A."/>
            <person name="Traller J.C."/>
            <person name="Smith S.R."/>
            <person name="McClure R."/>
            <person name="Beliaev A."/>
            <person name="Bohutskyi P."/>
            <person name="Hill E.A."/>
            <person name="Rabines A."/>
            <person name="Zheng H."/>
            <person name="Allen L.Z."/>
            <person name="Kuo A."/>
            <person name="Grigoriev I.V."/>
            <person name="Allen A.E."/>
            <person name="Hazlebeck D."/>
            <person name="Allen E.E."/>
        </authorList>
    </citation>
    <scope>NUCLEOTIDE SEQUENCE</scope>
    <source>
        <strain evidence="8">Hildebrandi</strain>
    </source>
</reference>
<feature type="chain" id="PRO_5039919847" description="glycerophosphodiester phosphodiesterase" evidence="6">
    <location>
        <begin position="17"/>
        <end position="450"/>
    </location>
</feature>
<dbReference type="EC" id="3.1.4.46" evidence="2"/>
<dbReference type="EMBL" id="JAGRRH010000004">
    <property type="protein sequence ID" value="KAG7370934.1"/>
    <property type="molecule type" value="Genomic_DNA"/>
</dbReference>
<dbReference type="GO" id="GO:0006629">
    <property type="term" value="P:lipid metabolic process"/>
    <property type="evidence" value="ECO:0007669"/>
    <property type="project" value="InterPro"/>
</dbReference>
<keyword evidence="3" id="KW-0319">Glycerol metabolism</keyword>